<feature type="signal peptide" evidence="3">
    <location>
        <begin position="1"/>
        <end position="29"/>
    </location>
</feature>
<dbReference type="EMBL" id="FZPD01000006">
    <property type="protein sequence ID" value="SNT34241.1"/>
    <property type="molecule type" value="Genomic_DNA"/>
</dbReference>
<dbReference type="Gene3D" id="2.60.40.10">
    <property type="entry name" value="Immunoglobulins"/>
    <property type="match status" value="1"/>
</dbReference>
<dbReference type="PANTHER" id="PTHR43547">
    <property type="entry name" value="TWO-COMPONENT HISTIDINE KINASE"/>
    <property type="match status" value="1"/>
</dbReference>
<feature type="transmembrane region" description="Helical" evidence="2">
    <location>
        <begin position="794"/>
        <end position="811"/>
    </location>
</feature>
<evidence type="ECO:0000256" key="3">
    <source>
        <dbReference type="SAM" id="SignalP"/>
    </source>
</evidence>
<reference evidence="5 6" key="1">
    <citation type="submission" date="2017-06" db="EMBL/GenBank/DDBJ databases">
        <authorList>
            <person name="Kim H.J."/>
            <person name="Triplett B.A."/>
        </authorList>
    </citation>
    <scope>NUCLEOTIDE SEQUENCE [LARGE SCALE GENOMIC DNA]</scope>
    <source>
        <strain evidence="5 6">DSM 19307</strain>
    </source>
</reference>
<dbReference type="OrthoDB" id="9809670at2"/>
<dbReference type="GO" id="GO:0000155">
    <property type="term" value="F:phosphorelay sensor kinase activity"/>
    <property type="evidence" value="ECO:0007669"/>
    <property type="project" value="TreeGrafter"/>
</dbReference>
<dbReference type="SUPFAM" id="SSF63829">
    <property type="entry name" value="Calcium-dependent phosphotriesterase"/>
    <property type="match status" value="1"/>
</dbReference>
<feature type="domain" description="Two component regulator three Y" evidence="4">
    <location>
        <begin position="697"/>
        <end position="759"/>
    </location>
</feature>
<keyword evidence="2" id="KW-1133">Transmembrane helix</keyword>
<proteinExistence type="predicted"/>
<feature type="chain" id="PRO_5012760311" evidence="3">
    <location>
        <begin position="30"/>
        <end position="871"/>
    </location>
</feature>
<dbReference type="Proteomes" id="UP000198393">
    <property type="component" value="Unassembled WGS sequence"/>
</dbReference>
<dbReference type="InterPro" id="IPR015943">
    <property type="entry name" value="WD40/YVTN_repeat-like_dom_sf"/>
</dbReference>
<dbReference type="InterPro" id="IPR011110">
    <property type="entry name" value="Reg_prop"/>
</dbReference>
<dbReference type="InterPro" id="IPR011123">
    <property type="entry name" value="Y_Y_Y"/>
</dbReference>
<dbReference type="SUPFAM" id="SSF75011">
    <property type="entry name" value="3-carboxy-cis,cis-mucoante lactonizing enzyme"/>
    <property type="match status" value="1"/>
</dbReference>
<evidence type="ECO:0000313" key="5">
    <source>
        <dbReference type="EMBL" id="SNT34241.1"/>
    </source>
</evidence>
<evidence type="ECO:0000256" key="2">
    <source>
        <dbReference type="SAM" id="Phobius"/>
    </source>
</evidence>
<keyword evidence="1" id="KW-0597">Phosphoprotein</keyword>
<keyword evidence="2" id="KW-0812">Transmembrane</keyword>
<dbReference type="AlphaFoldDB" id="A0A239LUV5"/>
<name>A0A239LUV5_EKHLU</name>
<organism evidence="5 6">
    <name type="scientific">Ekhidna lutea</name>
    <dbReference type="NCBI Taxonomy" id="447679"/>
    <lineage>
        <taxon>Bacteria</taxon>
        <taxon>Pseudomonadati</taxon>
        <taxon>Bacteroidota</taxon>
        <taxon>Cytophagia</taxon>
        <taxon>Cytophagales</taxon>
        <taxon>Reichenbachiellaceae</taxon>
        <taxon>Ekhidna</taxon>
    </lineage>
</organism>
<protein>
    <submittedName>
        <fullName evidence="5">Ligand-binding sensor domain-containing protein</fullName>
    </submittedName>
</protein>
<keyword evidence="2" id="KW-0472">Membrane</keyword>
<dbReference type="PANTHER" id="PTHR43547:SF2">
    <property type="entry name" value="HYBRID SIGNAL TRANSDUCTION HISTIDINE KINASE C"/>
    <property type="match status" value="1"/>
</dbReference>
<evidence type="ECO:0000259" key="4">
    <source>
        <dbReference type="Pfam" id="PF07495"/>
    </source>
</evidence>
<dbReference type="InterPro" id="IPR013783">
    <property type="entry name" value="Ig-like_fold"/>
</dbReference>
<keyword evidence="3" id="KW-0732">Signal</keyword>
<evidence type="ECO:0000256" key="1">
    <source>
        <dbReference type="ARBA" id="ARBA00022553"/>
    </source>
</evidence>
<dbReference type="Gene3D" id="2.130.10.10">
    <property type="entry name" value="YVTN repeat-like/Quinoprotein amine dehydrogenase"/>
    <property type="match status" value="2"/>
</dbReference>
<feature type="transmembrane region" description="Helical" evidence="2">
    <location>
        <begin position="831"/>
        <end position="852"/>
    </location>
</feature>
<feature type="transmembrane region" description="Helical" evidence="2">
    <location>
        <begin position="766"/>
        <end position="787"/>
    </location>
</feature>
<gene>
    <name evidence="5" type="ORF">SAMN05421640_3405</name>
</gene>
<dbReference type="Pfam" id="PF07494">
    <property type="entry name" value="Reg_prop"/>
    <property type="match status" value="2"/>
</dbReference>
<sequence>MSSTRTRAMTKRLFYFLVLMASLAVGSFAGPRDFTTVLYNADRDFNGVFIYTIVQDDDGFLWIGSDDGLYRFDGKEMLNLNKKDSAINSLITASTISNDGHVYLGYIQGGISIVEHGRYRKIVSREELPNRIEALKVDDADILWGLTRNQGMVRIENDSVTRYQLPILEELISTDFIVAGNKIFVSTNQGVLEFRIKDGELIPSQFVGGTIGFQANALYLDKDDKNLLWIGTNDGLFRYQINTQKIKLVEGFPDHVRISSISEDDLNTLWVGTFNHGLVEVDLIDGEVDALTYFNTASGFESNEIGEVYVDNENEVWVGTFGRGLVQLNRAYFHHYELYRTINVEGVHSLSNFRDDELLLATDNGLVHVYHKPQRDSLIFDKYQFTTDYSFTCLAVRGEEIWAGTKNKGVVKIDLEAEKVKRVFLDPLDPVQRHLIRDIQFDIEGNIWVSAAGNGVYHLSPEGELLKQYNTRNGFYHNEIFSIFPDRAGNIWFGSHATGLALLQPGEEMKFLTKDGIFPAFDINSIIQDNLGIIWITTAGSGIYSFDGENFKQYTVDEGLLSNYCNAAMVDNIGQIWVGHRLGISLIQPEYDLIRIFNHPSELGETESELNSVVKDVHGNVFFGNPYGITKVNLPHFNFPIIDRETHIKDVRLFFNDVDLLRFTSSDKIDNILPADLTFEHGDNHLSFDFVSINLRKPDAIYYQYTLDGYDRTWSRIDKANSATYTNLDPGTYTFKVKESDHPDHWNDTNYASMTFTIKPPYWRTWWFYLLQITGILLVLYITFILSARLKSQFATRLMVYVSLFILFEYVHTEVEPYLESFTGETPIFQVGTNLLLALVLLPVEIRLSSYLKTRATRKEKIAAAMNKISN</sequence>
<keyword evidence="6" id="KW-1185">Reference proteome</keyword>
<dbReference type="Pfam" id="PF07495">
    <property type="entry name" value="Y_Y_Y"/>
    <property type="match status" value="1"/>
</dbReference>
<evidence type="ECO:0000313" key="6">
    <source>
        <dbReference type="Proteomes" id="UP000198393"/>
    </source>
</evidence>
<accession>A0A239LUV5</accession>